<feature type="coiled-coil region" evidence="10">
    <location>
        <begin position="332"/>
        <end position="373"/>
    </location>
</feature>
<dbReference type="GO" id="GO:0005524">
    <property type="term" value="F:ATP binding"/>
    <property type="evidence" value="ECO:0007669"/>
    <property type="project" value="UniProtKB-KW"/>
</dbReference>
<dbReference type="GO" id="GO:0006281">
    <property type="term" value="P:DNA repair"/>
    <property type="evidence" value="ECO:0007669"/>
    <property type="project" value="UniProtKB-KW"/>
</dbReference>
<comment type="similarity">
    <text evidence="2 9">Belongs to the RecN family.</text>
</comment>
<keyword evidence="13" id="KW-1185">Reference proteome</keyword>
<keyword evidence="7 9" id="KW-0234">DNA repair</keyword>
<dbReference type="OrthoDB" id="9806954at2"/>
<comment type="function">
    <text evidence="1 9">May be involved in recombinational repair of damaged DNA.</text>
</comment>
<dbReference type="PIRSF" id="PIRSF003128">
    <property type="entry name" value="RecN"/>
    <property type="match status" value="1"/>
</dbReference>
<keyword evidence="10" id="KW-0175">Coiled coil</keyword>
<sequence>MLTELSIKNFAIIDNVHISFSKGFNVLTGETGAGKSILINAIEMVLGGRAAKEYVRRGKEKAIIEAIFQIENPNKINKILEEYGIKSEPDNTLLLTREIFSTGRSTSRINGRTVTLTMLNNLTKYLVDIHGQHEHQSLLTWENHINFIDLLGGNKVFKLKKNIKYYYNELKKYRNKLNSLTENEMERERQIDLLKFQIEEIDNAQLEENEEDELMNEYNILSNAEEIMKTIGDITEKLNSTDFYEKSLIDELNNILTNLQKISEHDSKLENYSNIVESIIFQLQDLSRELRLYIDTIEYDPERLELVNERIDLINKLKRKYGNSIKDILKYRDKIYKELQILENSKEEIQKINKEIKKNEDKLSKLCNELTKERRIIGNNIEKNITEELKKLNMKDIKFKVKYDKYDYFTENGLDKIEFYISPNPGEPLKPLSKIASGGEMSRIMLAFKSILAEVDEIPCLIFDEIDTGISGKTAQIVGRKISKLSKTRQIICITHLPQIASISESHFYIDKIVSNGRTMTKIQKLDYDGRIKEISRLLGGYNLTTSTKKYAEEMIKNLKNI</sequence>
<dbReference type="Pfam" id="PF02463">
    <property type="entry name" value="SMC_N"/>
    <property type="match status" value="1"/>
</dbReference>
<comment type="caution">
    <text evidence="12">The sequence shown here is derived from an EMBL/GenBank/DDBJ whole genome shotgun (WGS) entry which is preliminary data.</text>
</comment>
<dbReference type="SUPFAM" id="SSF52540">
    <property type="entry name" value="P-loop containing nucleoside triphosphate hydrolases"/>
    <property type="match status" value="1"/>
</dbReference>
<evidence type="ECO:0000256" key="9">
    <source>
        <dbReference type="PIRNR" id="PIRNR003128"/>
    </source>
</evidence>
<keyword evidence="5 9" id="KW-0227">DNA damage</keyword>
<evidence type="ECO:0000256" key="2">
    <source>
        <dbReference type="ARBA" id="ARBA00009441"/>
    </source>
</evidence>
<name>A0A419TAR2_9FIRM</name>
<feature type="domain" description="RecF/RecN/SMC N-terminal" evidence="11">
    <location>
        <begin position="1"/>
        <end position="505"/>
    </location>
</feature>
<keyword evidence="6" id="KW-0067">ATP-binding</keyword>
<dbReference type="EMBL" id="MCIB01000001">
    <property type="protein sequence ID" value="RKD34560.1"/>
    <property type="molecule type" value="Genomic_DNA"/>
</dbReference>
<organism evidence="12 13">
    <name type="scientific">Thermohalobacter berrensis</name>
    <dbReference type="NCBI Taxonomy" id="99594"/>
    <lineage>
        <taxon>Bacteria</taxon>
        <taxon>Bacillati</taxon>
        <taxon>Bacillota</taxon>
        <taxon>Tissierellia</taxon>
        <taxon>Tissierellales</taxon>
        <taxon>Thermohalobacteraceae</taxon>
        <taxon>Thermohalobacter</taxon>
    </lineage>
</organism>
<evidence type="ECO:0000256" key="3">
    <source>
        <dbReference type="ARBA" id="ARBA00021315"/>
    </source>
</evidence>
<evidence type="ECO:0000256" key="1">
    <source>
        <dbReference type="ARBA" id="ARBA00003618"/>
    </source>
</evidence>
<evidence type="ECO:0000313" key="12">
    <source>
        <dbReference type="EMBL" id="RKD34560.1"/>
    </source>
</evidence>
<dbReference type="GO" id="GO:0006310">
    <property type="term" value="P:DNA recombination"/>
    <property type="evidence" value="ECO:0007669"/>
    <property type="project" value="InterPro"/>
</dbReference>
<evidence type="ECO:0000313" key="13">
    <source>
        <dbReference type="Proteomes" id="UP000284177"/>
    </source>
</evidence>
<evidence type="ECO:0000259" key="11">
    <source>
        <dbReference type="Pfam" id="PF02463"/>
    </source>
</evidence>
<dbReference type="InterPro" id="IPR004604">
    <property type="entry name" value="DNA_recomb/repair_RecN"/>
</dbReference>
<evidence type="ECO:0000256" key="8">
    <source>
        <dbReference type="ARBA" id="ARBA00033408"/>
    </source>
</evidence>
<keyword evidence="4" id="KW-0547">Nucleotide-binding</keyword>
<dbReference type="InterPro" id="IPR027417">
    <property type="entry name" value="P-loop_NTPase"/>
</dbReference>
<dbReference type="PANTHER" id="PTHR11059:SF0">
    <property type="entry name" value="DNA REPAIR PROTEIN RECN"/>
    <property type="match status" value="1"/>
</dbReference>
<reference evidence="12 13" key="1">
    <citation type="submission" date="2016-08" db="EMBL/GenBank/DDBJ databases">
        <title>Novel Firmicutes and Novel Genomes.</title>
        <authorList>
            <person name="Poppleton D.I."/>
            <person name="Gribaldo S."/>
        </authorList>
    </citation>
    <scope>NUCLEOTIDE SEQUENCE [LARGE SCALE GENOMIC DNA]</scope>
    <source>
        <strain evidence="12 13">CTT3</strain>
    </source>
</reference>
<dbReference type="CDD" id="cd03241">
    <property type="entry name" value="ABC_RecN"/>
    <property type="match status" value="2"/>
</dbReference>
<feature type="coiled-coil region" evidence="10">
    <location>
        <begin position="163"/>
        <end position="224"/>
    </location>
</feature>
<dbReference type="NCBIfam" id="NF008121">
    <property type="entry name" value="PRK10869.1"/>
    <property type="match status" value="1"/>
</dbReference>
<accession>A0A419TAR2</accession>
<dbReference type="Proteomes" id="UP000284177">
    <property type="component" value="Unassembled WGS sequence"/>
</dbReference>
<proteinExistence type="inferred from homology"/>
<protein>
    <recommendedName>
        <fullName evidence="3 9">DNA repair protein RecN</fullName>
    </recommendedName>
    <alternativeName>
        <fullName evidence="8 9">Recombination protein N</fullName>
    </alternativeName>
</protein>
<evidence type="ECO:0000256" key="7">
    <source>
        <dbReference type="ARBA" id="ARBA00023204"/>
    </source>
</evidence>
<dbReference type="Gene3D" id="3.40.50.300">
    <property type="entry name" value="P-loop containing nucleotide triphosphate hydrolases"/>
    <property type="match status" value="2"/>
</dbReference>
<evidence type="ECO:0000256" key="4">
    <source>
        <dbReference type="ARBA" id="ARBA00022741"/>
    </source>
</evidence>
<dbReference type="InterPro" id="IPR003395">
    <property type="entry name" value="RecF/RecN/SMC_N"/>
</dbReference>
<dbReference type="PANTHER" id="PTHR11059">
    <property type="entry name" value="DNA REPAIR PROTEIN RECN"/>
    <property type="match status" value="1"/>
</dbReference>
<dbReference type="FunFam" id="3.40.50.300:FF:000319">
    <property type="entry name" value="DNA repair protein RecN"/>
    <property type="match status" value="1"/>
</dbReference>
<dbReference type="GO" id="GO:0043590">
    <property type="term" value="C:bacterial nucleoid"/>
    <property type="evidence" value="ECO:0007669"/>
    <property type="project" value="TreeGrafter"/>
</dbReference>
<dbReference type="AlphaFoldDB" id="A0A419TAR2"/>
<evidence type="ECO:0000256" key="10">
    <source>
        <dbReference type="SAM" id="Coils"/>
    </source>
</evidence>
<gene>
    <name evidence="12" type="ORF">BET03_01665</name>
</gene>
<dbReference type="GO" id="GO:0009432">
    <property type="term" value="P:SOS response"/>
    <property type="evidence" value="ECO:0007669"/>
    <property type="project" value="TreeGrafter"/>
</dbReference>
<dbReference type="FunFam" id="3.40.50.300:FF:000356">
    <property type="entry name" value="DNA repair protein RecN"/>
    <property type="match status" value="1"/>
</dbReference>
<evidence type="ECO:0000256" key="6">
    <source>
        <dbReference type="ARBA" id="ARBA00022840"/>
    </source>
</evidence>
<dbReference type="NCBIfam" id="TIGR00634">
    <property type="entry name" value="recN"/>
    <property type="match status" value="1"/>
</dbReference>
<evidence type="ECO:0000256" key="5">
    <source>
        <dbReference type="ARBA" id="ARBA00022763"/>
    </source>
</evidence>